<dbReference type="Pfam" id="PF09471">
    <property type="entry name" value="Peptidase_M64"/>
    <property type="match status" value="2"/>
</dbReference>
<dbReference type="AlphaFoldDB" id="I7A738"/>
<dbReference type="KEGG" id="mro:MROS_2471"/>
<evidence type="ECO:0000259" key="1">
    <source>
        <dbReference type="Pfam" id="PF16217"/>
    </source>
</evidence>
<accession>I7A738</accession>
<gene>
    <name evidence="2" type="ordered locus">MROS_2471</name>
</gene>
<feature type="domain" description="Peptidase M64 N-terminal" evidence="1">
    <location>
        <begin position="8"/>
        <end position="128"/>
    </location>
</feature>
<dbReference type="eggNOG" id="COG2304">
    <property type="taxonomic scope" value="Bacteria"/>
</dbReference>
<evidence type="ECO:0000313" key="2">
    <source>
        <dbReference type="EMBL" id="AFN75701.1"/>
    </source>
</evidence>
<dbReference type="RefSeq" id="WP_014857131.1">
    <property type="nucleotide sequence ID" value="NC_018178.1"/>
</dbReference>
<dbReference type="EMBL" id="CP003557">
    <property type="protein sequence ID" value="AFN75701.1"/>
    <property type="molecule type" value="Genomic_DNA"/>
</dbReference>
<name>I7A738_MELRP</name>
<dbReference type="InterPro" id="IPR032625">
    <property type="entry name" value="M64_N"/>
</dbReference>
<organism evidence="2 3">
    <name type="scientific">Melioribacter roseus (strain DSM 23840 / JCM 17771 / VKM B-2668 / P3M-2)</name>
    <dbReference type="NCBI Taxonomy" id="1191523"/>
    <lineage>
        <taxon>Bacteria</taxon>
        <taxon>Pseudomonadati</taxon>
        <taxon>Ignavibacteriota</taxon>
        <taxon>Ignavibacteria</taxon>
        <taxon>Ignavibacteriales</taxon>
        <taxon>Melioribacteraceae</taxon>
        <taxon>Melioribacter</taxon>
    </lineage>
</organism>
<dbReference type="Gene3D" id="3.40.390.10">
    <property type="entry name" value="Collagenase (Catalytic Domain)"/>
    <property type="match status" value="1"/>
</dbReference>
<dbReference type="InterPro" id="IPR019026">
    <property type="entry name" value="Peptidase_M64_IgA"/>
</dbReference>
<dbReference type="Proteomes" id="UP000009011">
    <property type="component" value="Chromosome"/>
</dbReference>
<dbReference type="Gene3D" id="2.60.40.3250">
    <property type="entry name" value="Peptidase M64, N-terminal domain"/>
    <property type="match status" value="1"/>
</dbReference>
<dbReference type="InterPro" id="IPR038171">
    <property type="entry name" value="M64_N_sf"/>
</dbReference>
<dbReference type="HOGENOM" id="CLU_048556_0_0_10"/>
<dbReference type="OrthoDB" id="127762at2"/>
<dbReference type="GO" id="GO:0008237">
    <property type="term" value="F:metallopeptidase activity"/>
    <property type="evidence" value="ECO:0007669"/>
    <property type="project" value="InterPro"/>
</dbReference>
<protein>
    <submittedName>
        <fullName evidence="2">IgA Peptidase M64 superfamily</fullName>
    </submittedName>
</protein>
<dbReference type="PATRIC" id="fig|1191523.3.peg.2602"/>
<reference evidence="2 3" key="1">
    <citation type="journal article" date="2013" name="PLoS ONE">
        <title>Genomic analysis of Melioribacter roseus, facultatively anaerobic organotrophic bacterium representing a novel deep lineage within Bacteriodetes/Chlorobi group.</title>
        <authorList>
            <person name="Kadnikov V.V."/>
            <person name="Mardanov A.V."/>
            <person name="Podosokorskaya O.A."/>
            <person name="Gavrilov S.N."/>
            <person name="Kublanov I.V."/>
            <person name="Beletsky A.V."/>
            <person name="Bonch-Osmolovskaya E.A."/>
            <person name="Ravin N.V."/>
        </authorList>
    </citation>
    <scope>NUCLEOTIDE SEQUENCE [LARGE SCALE GENOMIC DNA]</scope>
    <source>
        <strain evidence="3">JCM 17771 / P3M-2</strain>
    </source>
</reference>
<dbReference type="Pfam" id="PF16217">
    <property type="entry name" value="M64_N"/>
    <property type="match status" value="1"/>
</dbReference>
<evidence type="ECO:0000313" key="3">
    <source>
        <dbReference type="Proteomes" id="UP000009011"/>
    </source>
</evidence>
<dbReference type="STRING" id="1191523.MROS_2471"/>
<dbReference type="SUPFAM" id="SSF55486">
    <property type="entry name" value="Metalloproteases ('zincins'), catalytic domain"/>
    <property type="match status" value="1"/>
</dbReference>
<keyword evidence="3" id="KW-1185">Reference proteome</keyword>
<sequence>MSLYSQSEFNKYFLDKTLRIDFYQTGDKDTEIISLNRLIEEPYWGGSKVNLIDTFYYGNYFLKVYNLSDNKLIYSRGFSTLFQEWQTTDEADTVVKTFACSVTFPYPKSKVRIEIDKRDRQGIFINKFSYVIDTSNYFIVKERPKKYDTFKVHYSGDHHKKLDIVFLPEGYTVDEMEKFRSDCNRFAEYLFEFSPFDELKERINIWGIEAPSGETGADIPAENIWKNTLLKSRFYTFDSERYLMTEDYYTVRDVASNAPYDQIFIIVNTAKYGGGAIYNFYNVTASDNRLSKLIFVHEFGHGLAGLADEYADTSTYNEFYNLETEPWEPNITTLVDFDSKWKSLIDENTPVPTPEDSTYADKIGVFEGGGYVLKGVYRPTVNSLMRSFSSHEFNEVCRETIIKIINFYSE</sequence>
<dbReference type="InterPro" id="IPR024079">
    <property type="entry name" value="MetalloPept_cat_dom_sf"/>
</dbReference>
<proteinExistence type="predicted"/>